<dbReference type="SUPFAM" id="SSF103473">
    <property type="entry name" value="MFS general substrate transporter"/>
    <property type="match status" value="1"/>
</dbReference>
<organism evidence="2 3">
    <name type="scientific">Streptomyces benahoarensis</name>
    <dbReference type="NCBI Taxonomy" id="2595054"/>
    <lineage>
        <taxon>Bacteria</taxon>
        <taxon>Bacillati</taxon>
        <taxon>Actinomycetota</taxon>
        <taxon>Actinomycetes</taxon>
        <taxon>Kitasatosporales</taxon>
        <taxon>Streptomycetaceae</taxon>
        <taxon>Streptomyces</taxon>
    </lineage>
</organism>
<accession>A0A553ZJC7</accession>
<keyword evidence="1" id="KW-0472">Membrane</keyword>
<proteinExistence type="predicted"/>
<dbReference type="OrthoDB" id="4244515at2"/>
<feature type="transmembrane region" description="Helical" evidence="1">
    <location>
        <begin position="97"/>
        <end position="115"/>
    </location>
</feature>
<evidence type="ECO:0000313" key="2">
    <source>
        <dbReference type="EMBL" id="TSB41559.1"/>
    </source>
</evidence>
<protein>
    <submittedName>
        <fullName evidence="2">Uncharacterized protein</fullName>
    </submittedName>
</protein>
<evidence type="ECO:0000256" key="1">
    <source>
        <dbReference type="SAM" id="Phobius"/>
    </source>
</evidence>
<keyword evidence="3" id="KW-1185">Reference proteome</keyword>
<dbReference type="EMBL" id="VKLS01000118">
    <property type="protein sequence ID" value="TSB41559.1"/>
    <property type="molecule type" value="Genomic_DNA"/>
</dbReference>
<name>A0A553ZJC7_9ACTN</name>
<reference evidence="2 3" key="1">
    <citation type="submission" date="2019-07" db="EMBL/GenBank/DDBJ databases">
        <title>Draft genome for Streptomyces benahoarensis MZ03-48.</title>
        <authorList>
            <person name="Gonzalez-Pimentel J.L."/>
        </authorList>
    </citation>
    <scope>NUCLEOTIDE SEQUENCE [LARGE SCALE GENOMIC DNA]</scope>
    <source>
        <strain evidence="2 3">MZ03-48</strain>
    </source>
</reference>
<keyword evidence="1" id="KW-1133">Transmembrane helix</keyword>
<keyword evidence="1" id="KW-0812">Transmembrane</keyword>
<dbReference type="AlphaFoldDB" id="A0A553ZJC7"/>
<gene>
    <name evidence="2" type="ORF">FNZ23_12415</name>
</gene>
<comment type="caution">
    <text evidence="2">The sequence shown here is derived from an EMBL/GenBank/DDBJ whole genome shotgun (WGS) entry which is preliminary data.</text>
</comment>
<dbReference type="InterPro" id="IPR036259">
    <property type="entry name" value="MFS_trans_sf"/>
</dbReference>
<feature type="transmembrane region" description="Helical" evidence="1">
    <location>
        <begin position="73"/>
        <end position="91"/>
    </location>
</feature>
<feature type="transmembrane region" description="Helical" evidence="1">
    <location>
        <begin position="47"/>
        <end position="66"/>
    </location>
</feature>
<dbReference type="Proteomes" id="UP000320888">
    <property type="component" value="Unassembled WGS sequence"/>
</dbReference>
<evidence type="ECO:0000313" key="3">
    <source>
        <dbReference type="Proteomes" id="UP000320888"/>
    </source>
</evidence>
<sequence length="202" mass="21277">MSEYTVPARRPRRAAAAKLAPVAATSAVLALARVWNANGAEHSLGDAWLMGMLAVFSCVAGAFSAIGYASAPAITGAAFAASAAFALAGVAAYADGWSLPLLLWGIATVLAYALAHRHWRTDRREIAAYERRLAEKREEHAHIERVEAMRGQTQITVARDQAVYAAHLAAALTTRAALPGFDAAALTEAGLPELPAARTTEE</sequence>
<feature type="transmembrane region" description="Helical" evidence="1">
    <location>
        <begin position="15"/>
        <end position="35"/>
    </location>
</feature>
<dbReference type="RefSeq" id="WP_143942574.1">
    <property type="nucleotide sequence ID" value="NZ_VKLS01000118.1"/>
</dbReference>